<organism evidence="2 3">
    <name type="scientific">Streptomyces flaveolus</name>
    <dbReference type="NCBI Taxonomy" id="67297"/>
    <lineage>
        <taxon>Bacteria</taxon>
        <taxon>Bacillati</taxon>
        <taxon>Actinomycetota</taxon>
        <taxon>Actinomycetes</taxon>
        <taxon>Kitasatosporales</taxon>
        <taxon>Streptomycetaceae</taxon>
        <taxon>Streptomyces</taxon>
    </lineage>
</organism>
<comment type="caution">
    <text evidence="2">The sequence shown here is derived from an EMBL/GenBank/DDBJ whole genome shotgun (WGS) entry which is preliminary data.</text>
</comment>
<gene>
    <name evidence="2" type="ORF">AB0H04_36095</name>
</gene>
<protein>
    <submittedName>
        <fullName evidence="2">Uncharacterized protein</fullName>
    </submittedName>
</protein>
<evidence type="ECO:0000313" key="2">
    <source>
        <dbReference type="EMBL" id="MEU5712207.1"/>
    </source>
</evidence>
<reference evidence="2 3" key="1">
    <citation type="submission" date="2024-06" db="EMBL/GenBank/DDBJ databases">
        <title>The Natural Products Discovery Center: Release of the First 8490 Sequenced Strains for Exploring Actinobacteria Biosynthetic Diversity.</title>
        <authorList>
            <person name="Kalkreuter E."/>
            <person name="Kautsar S.A."/>
            <person name="Yang D."/>
            <person name="Bader C.D."/>
            <person name="Teijaro C.N."/>
            <person name="Fluegel L."/>
            <person name="Davis C.M."/>
            <person name="Simpson J.R."/>
            <person name="Lauterbach L."/>
            <person name="Steele A.D."/>
            <person name="Gui C."/>
            <person name="Meng S."/>
            <person name="Li G."/>
            <person name="Viehrig K."/>
            <person name="Ye F."/>
            <person name="Su P."/>
            <person name="Kiefer A.F."/>
            <person name="Nichols A."/>
            <person name="Cepeda A.J."/>
            <person name="Yan W."/>
            <person name="Fan B."/>
            <person name="Jiang Y."/>
            <person name="Adhikari A."/>
            <person name="Zheng C.-J."/>
            <person name="Schuster L."/>
            <person name="Cowan T.M."/>
            <person name="Smanski M.J."/>
            <person name="Chevrette M.G."/>
            <person name="De Carvalho L.P.S."/>
            <person name="Shen B."/>
        </authorList>
    </citation>
    <scope>NUCLEOTIDE SEQUENCE [LARGE SCALE GENOMIC DNA]</scope>
    <source>
        <strain evidence="2 3">NPDC020594</strain>
    </source>
</reference>
<feature type="region of interest" description="Disordered" evidence="1">
    <location>
        <begin position="42"/>
        <end position="61"/>
    </location>
</feature>
<dbReference type="Proteomes" id="UP001551011">
    <property type="component" value="Unassembled WGS sequence"/>
</dbReference>
<keyword evidence="3" id="KW-1185">Reference proteome</keyword>
<dbReference type="RefSeq" id="WP_234317215.1">
    <property type="nucleotide sequence ID" value="NZ_JBFAEG010000033.1"/>
</dbReference>
<dbReference type="EMBL" id="JBFAEG010000033">
    <property type="protein sequence ID" value="MEU5712207.1"/>
    <property type="molecule type" value="Genomic_DNA"/>
</dbReference>
<name>A0ABV3ALI5_9ACTN</name>
<evidence type="ECO:0000313" key="3">
    <source>
        <dbReference type="Proteomes" id="UP001551011"/>
    </source>
</evidence>
<accession>A0ABV3ALI5</accession>
<sequence length="70" mass="7219">MGATASMDPNSITVLVTFVGGPADGRSERLPLPEATGEVTIDGVTYRGDPGPPPEVKDTPEGLAQVMRPV</sequence>
<proteinExistence type="predicted"/>
<evidence type="ECO:0000256" key="1">
    <source>
        <dbReference type="SAM" id="MobiDB-lite"/>
    </source>
</evidence>